<evidence type="ECO:0000256" key="4">
    <source>
        <dbReference type="ARBA" id="ARBA00022729"/>
    </source>
</evidence>
<reference evidence="8 9" key="1">
    <citation type="submission" date="2024-01" db="EMBL/GenBank/DDBJ databases">
        <title>A telomere-to-telomere, gap-free genome of sweet tea (Lithocarpus litseifolius).</title>
        <authorList>
            <person name="Zhou J."/>
        </authorList>
    </citation>
    <scope>NUCLEOTIDE SEQUENCE [LARGE SCALE GENOMIC DNA]</scope>
    <source>
        <strain evidence="8">Zhou-2022a</strain>
        <tissue evidence="8">Leaf</tissue>
    </source>
</reference>
<keyword evidence="5" id="KW-1133">Transmembrane helix</keyword>
<comment type="subcellular location">
    <subcellularLocation>
        <location evidence="1">Cell membrane</location>
        <topology evidence="1">Single-pass membrane protein</topology>
    </subcellularLocation>
</comment>
<evidence type="ECO:0000256" key="3">
    <source>
        <dbReference type="ARBA" id="ARBA00022692"/>
    </source>
</evidence>
<dbReference type="GO" id="GO:0045087">
    <property type="term" value="P:innate immune response"/>
    <property type="evidence" value="ECO:0007669"/>
    <property type="project" value="InterPro"/>
</dbReference>
<keyword evidence="9" id="KW-1185">Reference proteome</keyword>
<dbReference type="Proteomes" id="UP001459277">
    <property type="component" value="Unassembled WGS sequence"/>
</dbReference>
<sequence>MATTTYGENEDPIHGLRPAPLPFLGGTACSTKNRIISTQIETVVTTESKCSKGWDLALASYYVMPETNLTFIAQVLQSNLNINPSTIVSYNKQTIANENSVQNGVKASVPFPCDCINGQFLGHMFQYTVHSGVMYMTVAQSIMPI</sequence>
<gene>
    <name evidence="8" type="ORF">SO802_015425</name>
</gene>
<evidence type="ECO:0000256" key="2">
    <source>
        <dbReference type="ARBA" id="ARBA00022475"/>
    </source>
</evidence>
<name>A0AAW2CW14_9ROSI</name>
<keyword evidence="4" id="KW-0732">Signal</keyword>
<evidence type="ECO:0000313" key="8">
    <source>
        <dbReference type="EMBL" id="KAL0001644.1"/>
    </source>
</evidence>
<evidence type="ECO:0000256" key="1">
    <source>
        <dbReference type="ARBA" id="ARBA00004162"/>
    </source>
</evidence>
<dbReference type="GO" id="GO:0019199">
    <property type="term" value="F:transmembrane receptor protein kinase activity"/>
    <property type="evidence" value="ECO:0007669"/>
    <property type="project" value="InterPro"/>
</dbReference>
<keyword evidence="7" id="KW-1015">Disulfide bond</keyword>
<evidence type="ECO:0000256" key="5">
    <source>
        <dbReference type="ARBA" id="ARBA00022989"/>
    </source>
</evidence>
<dbReference type="GO" id="GO:0005886">
    <property type="term" value="C:plasma membrane"/>
    <property type="evidence" value="ECO:0007669"/>
    <property type="project" value="UniProtKB-SubCell"/>
</dbReference>
<organism evidence="8 9">
    <name type="scientific">Lithocarpus litseifolius</name>
    <dbReference type="NCBI Taxonomy" id="425828"/>
    <lineage>
        <taxon>Eukaryota</taxon>
        <taxon>Viridiplantae</taxon>
        <taxon>Streptophyta</taxon>
        <taxon>Embryophyta</taxon>
        <taxon>Tracheophyta</taxon>
        <taxon>Spermatophyta</taxon>
        <taxon>Magnoliopsida</taxon>
        <taxon>eudicotyledons</taxon>
        <taxon>Gunneridae</taxon>
        <taxon>Pentapetalae</taxon>
        <taxon>rosids</taxon>
        <taxon>fabids</taxon>
        <taxon>Fagales</taxon>
        <taxon>Fagaceae</taxon>
        <taxon>Lithocarpus</taxon>
    </lineage>
</organism>
<keyword evidence="6" id="KW-0472">Membrane</keyword>
<comment type="caution">
    <text evidence="8">The sequence shown here is derived from an EMBL/GenBank/DDBJ whole genome shotgun (WGS) entry which is preliminary data.</text>
</comment>
<evidence type="ECO:0000256" key="6">
    <source>
        <dbReference type="ARBA" id="ARBA00023136"/>
    </source>
</evidence>
<dbReference type="PANTHER" id="PTHR46204:SF30">
    <property type="entry name" value="CHITIN ELICITOR RECEPTOR KINASE 1"/>
    <property type="match status" value="1"/>
</dbReference>
<proteinExistence type="predicted"/>
<keyword evidence="3" id="KW-0812">Transmembrane</keyword>
<dbReference type="AlphaFoldDB" id="A0AAW2CW14"/>
<dbReference type="PANTHER" id="PTHR46204">
    <property type="entry name" value="CHITIN ELICITOR RECEPTOR KINASE 1-RELATED"/>
    <property type="match status" value="1"/>
</dbReference>
<evidence type="ECO:0000313" key="9">
    <source>
        <dbReference type="Proteomes" id="UP001459277"/>
    </source>
</evidence>
<dbReference type="InterPro" id="IPR044812">
    <property type="entry name" value="CERK1/LYK3-like"/>
</dbReference>
<protein>
    <submittedName>
        <fullName evidence="8">Uncharacterized protein</fullName>
    </submittedName>
</protein>
<accession>A0AAW2CW14</accession>
<dbReference type="EMBL" id="JAZDWU010000005">
    <property type="protein sequence ID" value="KAL0001644.1"/>
    <property type="molecule type" value="Genomic_DNA"/>
</dbReference>
<keyword evidence="2" id="KW-1003">Cell membrane</keyword>
<evidence type="ECO:0000256" key="7">
    <source>
        <dbReference type="ARBA" id="ARBA00023157"/>
    </source>
</evidence>